<keyword evidence="6 8" id="KW-1133">Transmembrane helix</keyword>
<dbReference type="GO" id="GO:0016020">
    <property type="term" value="C:membrane"/>
    <property type="evidence" value="ECO:0007669"/>
    <property type="project" value="UniProtKB-SubCell"/>
</dbReference>
<feature type="transmembrane region" description="Helical" evidence="8">
    <location>
        <begin position="374"/>
        <end position="395"/>
    </location>
</feature>
<feature type="domain" description="SLC12A transporter C-terminal" evidence="10">
    <location>
        <begin position="580"/>
        <end position="668"/>
    </location>
</feature>
<dbReference type="GO" id="GO:0006884">
    <property type="term" value="P:cell volume homeostasis"/>
    <property type="evidence" value="ECO:0007669"/>
    <property type="project" value="TreeGrafter"/>
</dbReference>
<accession>A0AAW0TZU6</accession>
<dbReference type="GO" id="GO:0055064">
    <property type="term" value="P:chloride ion homeostasis"/>
    <property type="evidence" value="ECO:0007669"/>
    <property type="project" value="TreeGrafter"/>
</dbReference>
<evidence type="ECO:0000259" key="10">
    <source>
        <dbReference type="Pfam" id="PF03522"/>
    </source>
</evidence>
<evidence type="ECO:0000256" key="7">
    <source>
        <dbReference type="ARBA" id="ARBA00023136"/>
    </source>
</evidence>
<feature type="transmembrane region" description="Helical" evidence="8">
    <location>
        <begin position="333"/>
        <end position="354"/>
    </location>
</feature>
<feature type="transmembrane region" description="Helical" evidence="8">
    <location>
        <begin position="509"/>
        <end position="526"/>
    </location>
</feature>
<evidence type="ECO:0000256" key="3">
    <source>
        <dbReference type="ARBA" id="ARBA00019359"/>
    </source>
</evidence>
<evidence type="ECO:0000256" key="4">
    <source>
        <dbReference type="ARBA" id="ARBA00022448"/>
    </source>
</evidence>
<feature type="transmembrane region" description="Helical" evidence="8">
    <location>
        <begin position="191"/>
        <end position="212"/>
    </location>
</feature>
<evidence type="ECO:0000256" key="6">
    <source>
        <dbReference type="ARBA" id="ARBA00022989"/>
    </source>
</evidence>
<evidence type="ECO:0000313" key="12">
    <source>
        <dbReference type="Proteomes" id="UP001487740"/>
    </source>
</evidence>
<feature type="domain" description="Amino acid permease/ SLC12A" evidence="9">
    <location>
        <begin position="78"/>
        <end position="569"/>
    </location>
</feature>
<dbReference type="Proteomes" id="UP001487740">
    <property type="component" value="Unassembled WGS sequence"/>
</dbReference>
<keyword evidence="5 8" id="KW-0812">Transmembrane</keyword>
<evidence type="ECO:0000256" key="1">
    <source>
        <dbReference type="ARBA" id="ARBA00004141"/>
    </source>
</evidence>
<feature type="transmembrane region" description="Helical" evidence="8">
    <location>
        <begin position="142"/>
        <end position="161"/>
    </location>
</feature>
<feature type="transmembrane region" description="Helical" evidence="8">
    <location>
        <begin position="217"/>
        <end position="236"/>
    </location>
</feature>
<dbReference type="Pfam" id="PF00324">
    <property type="entry name" value="AA_permease"/>
    <property type="match status" value="1"/>
</dbReference>
<keyword evidence="7 8" id="KW-0472">Membrane</keyword>
<comment type="subcellular location">
    <subcellularLocation>
        <location evidence="1">Membrane</location>
        <topology evidence="1">Multi-pass membrane protein</topology>
    </subcellularLocation>
</comment>
<dbReference type="FunFam" id="1.20.1740.10:FF:000013">
    <property type="entry name" value="Solute carrier family 12 member"/>
    <property type="match status" value="1"/>
</dbReference>
<dbReference type="PANTHER" id="PTHR11827:SF72">
    <property type="entry name" value="GH08340P"/>
    <property type="match status" value="1"/>
</dbReference>
<evidence type="ECO:0000256" key="2">
    <source>
        <dbReference type="ARBA" id="ARBA00010593"/>
    </source>
</evidence>
<feature type="transmembrane region" description="Helical" evidence="8">
    <location>
        <begin position="63"/>
        <end position="83"/>
    </location>
</feature>
<reference evidence="11 12" key="1">
    <citation type="submission" date="2023-03" db="EMBL/GenBank/DDBJ databases">
        <title>High-quality genome of Scylla paramamosain provides insights in environmental adaptation.</title>
        <authorList>
            <person name="Zhang L."/>
        </authorList>
    </citation>
    <scope>NUCLEOTIDE SEQUENCE [LARGE SCALE GENOMIC DNA]</scope>
    <source>
        <strain evidence="11">LZ_2023a</strain>
        <tissue evidence="11">Muscle</tissue>
    </source>
</reference>
<evidence type="ECO:0000256" key="8">
    <source>
        <dbReference type="SAM" id="Phobius"/>
    </source>
</evidence>
<dbReference type="EMBL" id="JARAKH010000021">
    <property type="protein sequence ID" value="KAK8393282.1"/>
    <property type="molecule type" value="Genomic_DNA"/>
</dbReference>
<keyword evidence="4" id="KW-0813">Transport</keyword>
<dbReference type="PANTHER" id="PTHR11827">
    <property type="entry name" value="SOLUTE CARRIER FAMILY 12, CATION COTRANSPORTERS"/>
    <property type="match status" value="1"/>
</dbReference>
<dbReference type="InterPro" id="IPR004842">
    <property type="entry name" value="SLC12A_fam"/>
</dbReference>
<feature type="transmembrane region" description="Helical" evidence="8">
    <location>
        <begin position="299"/>
        <end position="321"/>
    </location>
</feature>
<comment type="caution">
    <text evidence="11">The sequence shown here is derived from an EMBL/GenBank/DDBJ whole genome shotgun (WGS) entry which is preliminary data.</text>
</comment>
<sequence length="954" mass="103856">MANEGISINSTNAEFGGGDTETVVGVNRKEKAPLLSQRRLFRSLSGRDISSNGSEGSNPKRTLGTFGGVFAPVCLSQFSSLLFLRVGFIVGNLGLLVACGSLTLAYAILLFTILSICAISTNGAVEGGGAYYMISRTLGPEFGGAIGILFFFANVFSSALYTTGCVEGLVDNFGESGSLAQFLLDGKWYQFGYGSAVNVFNMLVCLIGAGLFAKLTVVIYAVVLICTGSVILSYLVEHDAISVPIPSSNPIVNDTHPLNGTYTGFSAKTLRNNLYINYSHDYTNCDDDENYSTCISVNFAMTFGVLFSGVTGIMAGANMSGEMKDPGRSIPRGTLIAVLFTFATYLLLFVLTAATTERFLLTNNYIFMMGISLWKPFITIGIITATLSASLSNIIGSSRVLEALVKDNIYGRLTHFIGLMSIGSNPIGAVIVSAILVEAVLLIGGLNQIAEFTSIFFLLSYLGTNLACLGLEWASAPNFRPTFHYFSWWTSVLGMIGNGAMMFVISPSVAAICIILLLVLIIILHLRSPSEEHQWGSISQALIFHQVRKYLLLLDSRKDHVKFWRPQMLLLVNNPRSACPLIDFTNDLKKSGLYVLGHVKVGNFDDDSKDPAAQDYPKWMALVDHLKVKAFVEVTVAPSVRDGLHHLARVSGLGAMKPNTILLGFKDNTPSQDFFTRYEISASFSYGSIAAETEENAQLGDSSPFNVSSYQATSPVSSSPSLLTQASATSSRITTEEYVKMILDVLNLGKNVCVCRHFHQMDKAAMFRKGNKQKYFIDVWPVDFLNPDDSNIFGTTSLFLMQLATILNMVSSWRKKTMLRVFLCVSSRDADPEAQKTQVKKMLQELRINATIVSVPWDHVTTHLHKDGDGGHSDAEAETNMNYLSRLNEEYINGVNGLISGQSVDTAVTFLHLPCPPANPALHVDYLRLLTSITNGLKPTVMVHGISAVTTTNL</sequence>
<dbReference type="Pfam" id="PF03522">
    <property type="entry name" value="SLC12"/>
    <property type="match status" value="1"/>
</dbReference>
<feature type="transmembrane region" description="Helical" evidence="8">
    <location>
        <begin position="416"/>
        <end position="443"/>
    </location>
</feature>
<dbReference type="InterPro" id="IPR018491">
    <property type="entry name" value="SLC12_C"/>
</dbReference>
<dbReference type="GO" id="GO:0055075">
    <property type="term" value="P:potassium ion homeostasis"/>
    <property type="evidence" value="ECO:0007669"/>
    <property type="project" value="TreeGrafter"/>
</dbReference>
<dbReference type="AlphaFoldDB" id="A0AAW0TZU6"/>
<keyword evidence="12" id="KW-1185">Reference proteome</keyword>
<comment type="similarity">
    <text evidence="2">Belongs to the SLC12A transporter family.</text>
</comment>
<name>A0AAW0TZU6_SCYPA</name>
<organism evidence="11 12">
    <name type="scientific">Scylla paramamosain</name>
    <name type="common">Mud crab</name>
    <dbReference type="NCBI Taxonomy" id="85552"/>
    <lineage>
        <taxon>Eukaryota</taxon>
        <taxon>Metazoa</taxon>
        <taxon>Ecdysozoa</taxon>
        <taxon>Arthropoda</taxon>
        <taxon>Crustacea</taxon>
        <taxon>Multicrustacea</taxon>
        <taxon>Malacostraca</taxon>
        <taxon>Eumalacostraca</taxon>
        <taxon>Eucarida</taxon>
        <taxon>Decapoda</taxon>
        <taxon>Pleocyemata</taxon>
        <taxon>Brachyura</taxon>
        <taxon>Eubrachyura</taxon>
        <taxon>Portunoidea</taxon>
        <taxon>Portunidae</taxon>
        <taxon>Portuninae</taxon>
        <taxon>Scylla</taxon>
    </lineage>
</organism>
<feature type="transmembrane region" description="Helical" evidence="8">
    <location>
        <begin position="449"/>
        <end position="471"/>
    </location>
</feature>
<dbReference type="InterPro" id="IPR004841">
    <property type="entry name" value="AA-permease/SLC12A_dom"/>
</dbReference>
<evidence type="ECO:0000259" key="9">
    <source>
        <dbReference type="Pfam" id="PF00324"/>
    </source>
</evidence>
<protein>
    <recommendedName>
        <fullName evidence="3">Solute carrier family 12 member 9</fullName>
    </recommendedName>
</protein>
<feature type="transmembrane region" description="Helical" evidence="8">
    <location>
        <begin position="95"/>
        <end position="121"/>
    </location>
</feature>
<proteinExistence type="inferred from homology"/>
<dbReference type="GO" id="GO:0015379">
    <property type="term" value="F:potassium:chloride symporter activity"/>
    <property type="evidence" value="ECO:0007669"/>
    <property type="project" value="TreeGrafter"/>
</dbReference>
<dbReference type="Gene3D" id="1.20.1740.10">
    <property type="entry name" value="Amino acid/polyamine transporter I"/>
    <property type="match status" value="1"/>
</dbReference>
<evidence type="ECO:0000256" key="5">
    <source>
        <dbReference type="ARBA" id="ARBA00022692"/>
    </source>
</evidence>
<gene>
    <name evidence="11" type="ORF">O3P69_013358</name>
</gene>
<evidence type="ECO:0000313" key="11">
    <source>
        <dbReference type="EMBL" id="KAK8393282.1"/>
    </source>
</evidence>